<keyword evidence="8" id="KW-1185">Reference proteome</keyword>
<feature type="transmembrane region" description="Helical" evidence="5">
    <location>
        <begin position="203"/>
        <end position="223"/>
    </location>
</feature>
<evidence type="ECO:0000256" key="5">
    <source>
        <dbReference type="SAM" id="Phobius"/>
    </source>
</evidence>
<dbReference type="EMBL" id="FNCY01000003">
    <property type="protein sequence ID" value="SDH10839.1"/>
    <property type="molecule type" value="Genomic_DNA"/>
</dbReference>
<evidence type="ECO:0000313" key="8">
    <source>
        <dbReference type="Proteomes" id="UP000198607"/>
    </source>
</evidence>
<dbReference type="PANTHER" id="PTHR22911">
    <property type="entry name" value="ACYL-MALONYL CONDENSING ENZYME-RELATED"/>
    <property type="match status" value="1"/>
</dbReference>
<evidence type="ECO:0000313" key="7">
    <source>
        <dbReference type="EMBL" id="SDH10839.1"/>
    </source>
</evidence>
<dbReference type="GO" id="GO:0016020">
    <property type="term" value="C:membrane"/>
    <property type="evidence" value="ECO:0007669"/>
    <property type="project" value="UniProtKB-SubCell"/>
</dbReference>
<feature type="transmembrane region" description="Helical" evidence="5">
    <location>
        <begin position="110"/>
        <end position="131"/>
    </location>
</feature>
<dbReference type="AlphaFoldDB" id="A0A1G7ZQA5"/>
<dbReference type="SUPFAM" id="SSF103481">
    <property type="entry name" value="Multidrug resistance efflux transporter EmrE"/>
    <property type="match status" value="2"/>
</dbReference>
<gene>
    <name evidence="7" type="ORF">SAMN05660652_01246</name>
</gene>
<feature type="transmembrane region" description="Helical" evidence="5">
    <location>
        <begin position="229"/>
        <end position="250"/>
    </location>
</feature>
<evidence type="ECO:0000256" key="2">
    <source>
        <dbReference type="ARBA" id="ARBA00022692"/>
    </source>
</evidence>
<dbReference type="Proteomes" id="UP000198607">
    <property type="component" value="Unassembled WGS sequence"/>
</dbReference>
<evidence type="ECO:0000256" key="4">
    <source>
        <dbReference type="ARBA" id="ARBA00023136"/>
    </source>
</evidence>
<dbReference type="OrthoDB" id="8524934at2"/>
<evidence type="ECO:0000256" key="1">
    <source>
        <dbReference type="ARBA" id="ARBA00004141"/>
    </source>
</evidence>
<evidence type="ECO:0000256" key="3">
    <source>
        <dbReference type="ARBA" id="ARBA00022989"/>
    </source>
</evidence>
<reference evidence="7 8" key="1">
    <citation type="submission" date="2016-10" db="EMBL/GenBank/DDBJ databases">
        <authorList>
            <person name="de Groot N.N."/>
        </authorList>
    </citation>
    <scope>NUCLEOTIDE SEQUENCE [LARGE SCALE GENOMIC DNA]</scope>
    <source>
        <strain evidence="7 8">DSM 5885</strain>
    </source>
</reference>
<sequence>MQSLWMIVASFCFACMGMCVKLASETFSATEVVFYRAVISFAFMLAVVCFRGIPLKTPHWRFQMTRSICGFLGLVSFFNAISLLPLATAVTLNYTSPLFLAVLLACTGRILLRLSLLAALALGFVGVAWLLRPTFHADQLVGGLWGLGSGVLSAFAYYNVRELGELGETEERTVFYFSLFSTVGAALWMLLYEFHPVDLRGGLLLLGVGGFATVAQLAMTRAYKRGNTLVSASLAYTTVAFASLLGMVFWHEALTPNAWLAIGLIVSSGLISSWFSRANPADQD</sequence>
<keyword evidence="4 5" id="KW-0472">Membrane</keyword>
<dbReference type="InterPro" id="IPR000620">
    <property type="entry name" value="EamA_dom"/>
</dbReference>
<organism evidence="7 8">
    <name type="scientific">Propionivibrio dicarboxylicus</name>
    <dbReference type="NCBI Taxonomy" id="83767"/>
    <lineage>
        <taxon>Bacteria</taxon>
        <taxon>Pseudomonadati</taxon>
        <taxon>Pseudomonadota</taxon>
        <taxon>Betaproteobacteria</taxon>
        <taxon>Rhodocyclales</taxon>
        <taxon>Rhodocyclaceae</taxon>
        <taxon>Propionivibrio</taxon>
    </lineage>
</organism>
<dbReference type="PANTHER" id="PTHR22911:SF6">
    <property type="entry name" value="SOLUTE CARRIER FAMILY 35 MEMBER G1"/>
    <property type="match status" value="1"/>
</dbReference>
<keyword evidence="2 5" id="KW-0812">Transmembrane</keyword>
<dbReference type="Gene3D" id="1.10.3730.20">
    <property type="match status" value="1"/>
</dbReference>
<feature type="domain" description="EamA" evidence="6">
    <location>
        <begin position="142"/>
        <end position="271"/>
    </location>
</feature>
<dbReference type="RefSeq" id="WP_091935393.1">
    <property type="nucleotide sequence ID" value="NZ_FNCY01000003.1"/>
</dbReference>
<evidence type="ECO:0000259" key="6">
    <source>
        <dbReference type="Pfam" id="PF00892"/>
    </source>
</evidence>
<protein>
    <submittedName>
        <fullName evidence="7">S-adenosylmethionine uptake transporter</fullName>
    </submittedName>
</protein>
<dbReference type="Pfam" id="PF00892">
    <property type="entry name" value="EamA"/>
    <property type="match status" value="2"/>
</dbReference>
<feature type="transmembrane region" description="Helical" evidence="5">
    <location>
        <begin position="33"/>
        <end position="50"/>
    </location>
</feature>
<feature type="domain" description="EamA" evidence="6">
    <location>
        <begin position="4"/>
        <end position="131"/>
    </location>
</feature>
<feature type="transmembrane region" description="Helical" evidence="5">
    <location>
        <begin position="173"/>
        <end position="191"/>
    </location>
</feature>
<feature type="transmembrane region" description="Helical" evidence="5">
    <location>
        <begin position="71"/>
        <end position="90"/>
    </location>
</feature>
<proteinExistence type="predicted"/>
<dbReference type="STRING" id="83767.SAMN05660652_01246"/>
<comment type="subcellular location">
    <subcellularLocation>
        <location evidence="1">Membrane</location>
        <topology evidence="1">Multi-pass membrane protein</topology>
    </subcellularLocation>
</comment>
<keyword evidence="3 5" id="KW-1133">Transmembrane helix</keyword>
<feature type="transmembrane region" description="Helical" evidence="5">
    <location>
        <begin position="140"/>
        <end position="158"/>
    </location>
</feature>
<accession>A0A1G7ZQA5</accession>
<feature type="transmembrane region" description="Helical" evidence="5">
    <location>
        <begin position="257"/>
        <end position="275"/>
    </location>
</feature>
<dbReference type="InterPro" id="IPR037185">
    <property type="entry name" value="EmrE-like"/>
</dbReference>
<name>A0A1G7ZQA5_9RHOO</name>